<dbReference type="GO" id="GO:1990811">
    <property type="term" value="C:MWP complex"/>
    <property type="evidence" value="ECO:0007669"/>
    <property type="project" value="TreeGrafter"/>
</dbReference>
<dbReference type="Proteomes" id="UP000014500">
    <property type="component" value="Unassembled WGS sequence"/>
</dbReference>
<reference evidence="2" key="1">
    <citation type="submission" date="2011-05" db="EMBL/GenBank/DDBJ databases">
        <authorList>
            <person name="Richards S.R."/>
            <person name="Qu J."/>
            <person name="Jiang H."/>
            <person name="Jhangiani S.N."/>
            <person name="Agravi P."/>
            <person name="Goodspeed R."/>
            <person name="Gross S."/>
            <person name="Mandapat C."/>
            <person name="Jackson L."/>
            <person name="Mathew T."/>
            <person name="Pu L."/>
            <person name="Thornton R."/>
            <person name="Saada N."/>
            <person name="Wilczek-Boney K.B."/>
            <person name="Lee S."/>
            <person name="Kovar C."/>
            <person name="Wu Y."/>
            <person name="Scherer S.E."/>
            <person name="Worley K.C."/>
            <person name="Muzny D.M."/>
            <person name="Gibbs R."/>
        </authorList>
    </citation>
    <scope>NUCLEOTIDE SEQUENCE</scope>
    <source>
        <strain evidence="2">Brora</strain>
    </source>
</reference>
<dbReference type="eggNOG" id="KOG4497">
    <property type="taxonomic scope" value="Eukaryota"/>
</dbReference>
<dbReference type="AlphaFoldDB" id="T1IJE1"/>
<evidence type="ECO:0008006" key="3">
    <source>
        <dbReference type="Google" id="ProtNLM"/>
    </source>
</evidence>
<name>T1IJE1_STRMM</name>
<organism evidence="1 2">
    <name type="scientific">Strigamia maritima</name>
    <name type="common">European centipede</name>
    <name type="synonym">Geophilus maritimus</name>
    <dbReference type="NCBI Taxonomy" id="126957"/>
    <lineage>
        <taxon>Eukaryota</taxon>
        <taxon>Metazoa</taxon>
        <taxon>Ecdysozoa</taxon>
        <taxon>Arthropoda</taxon>
        <taxon>Myriapoda</taxon>
        <taxon>Chilopoda</taxon>
        <taxon>Pleurostigmophora</taxon>
        <taxon>Geophilomorpha</taxon>
        <taxon>Linotaeniidae</taxon>
        <taxon>Strigamia</taxon>
    </lineage>
</organism>
<dbReference type="PANTHER" id="PTHR16220">
    <property type="entry name" value="WD REPEAT PROTEIN 8-RELATED"/>
    <property type="match status" value="1"/>
</dbReference>
<sequence>KYQNILLYLQANALQHRLIIRDVKTLEITQIFTCIEDIESIEVWSLEDPSWICKIDEGTAGLINFKWTPDSRHIMSTAEFHVRITVWSLVNKSVSYIKYPKSIEMNMSFSQNGNYLALLERRNCKDYVTIFSCSSWQLLKHFEPDMNDAAGISFAPDGNCMCIWESLFEYKIALYSLSGHCIATYAADDWNLGIKTVSWCLSSQFLAIGNYDNKIHVLNHIIWKPIAEFEPSETIENTSVVEVEKYWGPEQGARSESRASSKYDIILDRPLSIPAIKAEGSKSNLRFGVSQAVFSADNRYLMTRMDNMPTSLWIWSVKEMELVTILIQIRPIKFVCWDPAKSRLVLCTGSNKLYMWSPDGSTAVEVPNQVTFEICSLSWHPTGDCVLLKGKDQMCLCFIQS</sequence>
<dbReference type="EnsemblMetazoa" id="SMAR001004-RA">
    <property type="protein sequence ID" value="SMAR001004-PA"/>
    <property type="gene ID" value="SMAR001004"/>
</dbReference>
<dbReference type="OMA" id="CWHLNGD"/>
<accession>T1IJE1</accession>
<dbReference type="EMBL" id="JH430253">
    <property type="status" value="NOT_ANNOTATED_CDS"/>
    <property type="molecule type" value="Genomic_DNA"/>
</dbReference>
<proteinExistence type="predicted"/>
<dbReference type="HOGENOM" id="CLU_024072_3_1_1"/>
<reference evidence="1" key="2">
    <citation type="submission" date="2015-02" db="UniProtKB">
        <authorList>
            <consortium name="EnsemblMetazoa"/>
        </authorList>
    </citation>
    <scope>IDENTIFICATION</scope>
</reference>
<evidence type="ECO:0000313" key="1">
    <source>
        <dbReference type="EnsemblMetazoa" id="SMAR001004-PA"/>
    </source>
</evidence>
<evidence type="ECO:0000313" key="2">
    <source>
        <dbReference type="Proteomes" id="UP000014500"/>
    </source>
</evidence>
<dbReference type="PhylomeDB" id="T1IJE1"/>
<protein>
    <recommendedName>
        <fullName evidence="3">WD repeat-containing protein WRAP73</fullName>
    </recommendedName>
</protein>
<dbReference type="PANTHER" id="PTHR16220:SF0">
    <property type="entry name" value="WD REPEAT-CONTAINING PROTEIN WRAP73"/>
    <property type="match status" value="1"/>
</dbReference>
<dbReference type="InterPro" id="IPR015943">
    <property type="entry name" value="WD40/YVTN_repeat-like_dom_sf"/>
</dbReference>
<dbReference type="SUPFAM" id="SSF69322">
    <property type="entry name" value="Tricorn protease domain 2"/>
    <property type="match status" value="1"/>
</dbReference>
<keyword evidence="2" id="KW-1185">Reference proteome</keyword>
<dbReference type="Gene3D" id="2.130.10.10">
    <property type="entry name" value="YVTN repeat-like/Quinoprotein amine dehydrogenase"/>
    <property type="match status" value="2"/>
</dbReference>
<dbReference type="STRING" id="126957.T1IJE1"/>
<dbReference type="GO" id="GO:0005815">
    <property type="term" value="C:microtubule organizing center"/>
    <property type="evidence" value="ECO:0007669"/>
    <property type="project" value="TreeGrafter"/>
</dbReference>
<dbReference type="InterPro" id="IPR052778">
    <property type="entry name" value="Centrosome-WD_assoc"/>
</dbReference>